<feature type="compositionally biased region" description="Acidic residues" evidence="1">
    <location>
        <begin position="717"/>
        <end position="726"/>
    </location>
</feature>
<feature type="compositionally biased region" description="Low complexity" evidence="1">
    <location>
        <begin position="412"/>
        <end position="423"/>
    </location>
</feature>
<evidence type="ECO:0000313" key="2">
    <source>
        <dbReference type="EMBL" id="KZT39188.1"/>
    </source>
</evidence>
<protein>
    <submittedName>
        <fullName evidence="2">Uncharacterized protein</fullName>
    </submittedName>
</protein>
<feature type="compositionally biased region" description="Basic residues" evidence="1">
    <location>
        <begin position="189"/>
        <end position="198"/>
    </location>
</feature>
<keyword evidence="3" id="KW-1185">Reference proteome</keyword>
<name>A0A166E422_9AGAM</name>
<accession>A0A166E422</accession>
<feature type="compositionally biased region" description="Low complexity" evidence="1">
    <location>
        <begin position="48"/>
        <end position="62"/>
    </location>
</feature>
<reference evidence="2 3" key="1">
    <citation type="journal article" date="2016" name="Mol. Biol. Evol.">
        <title>Comparative Genomics of Early-Diverging Mushroom-Forming Fungi Provides Insights into the Origins of Lignocellulose Decay Capabilities.</title>
        <authorList>
            <person name="Nagy L.G."/>
            <person name="Riley R."/>
            <person name="Tritt A."/>
            <person name="Adam C."/>
            <person name="Daum C."/>
            <person name="Floudas D."/>
            <person name="Sun H."/>
            <person name="Yadav J.S."/>
            <person name="Pangilinan J."/>
            <person name="Larsson K.H."/>
            <person name="Matsuura K."/>
            <person name="Barry K."/>
            <person name="Labutti K."/>
            <person name="Kuo R."/>
            <person name="Ohm R.A."/>
            <person name="Bhattacharya S.S."/>
            <person name="Shirouzu T."/>
            <person name="Yoshinaga Y."/>
            <person name="Martin F.M."/>
            <person name="Grigoriev I.V."/>
            <person name="Hibbett D.S."/>
        </authorList>
    </citation>
    <scope>NUCLEOTIDE SEQUENCE [LARGE SCALE GENOMIC DNA]</scope>
    <source>
        <strain evidence="2 3">HHB10207 ss-3</strain>
    </source>
</reference>
<feature type="region of interest" description="Disordered" evidence="1">
    <location>
        <begin position="19"/>
        <end position="63"/>
    </location>
</feature>
<evidence type="ECO:0000313" key="3">
    <source>
        <dbReference type="Proteomes" id="UP000076798"/>
    </source>
</evidence>
<feature type="compositionally biased region" description="Polar residues" evidence="1">
    <location>
        <begin position="688"/>
        <end position="709"/>
    </location>
</feature>
<dbReference type="AlphaFoldDB" id="A0A166E422"/>
<feature type="compositionally biased region" description="Basic and acidic residues" evidence="1">
    <location>
        <begin position="459"/>
        <end position="476"/>
    </location>
</feature>
<dbReference type="EMBL" id="KV428050">
    <property type="protein sequence ID" value="KZT39188.1"/>
    <property type="molecule type" value="Genomic_DNA"/>
</dbReference>
<sequence>MFEFFDLSAYLAQTADEPQAVDAPGTQTPQLLSNSQGTLSSPLQPGTPSQAPSSSNISPSHSLGAHHFPELSAHSLELGLSEFLSSYDGCAGIPLLVPGALGAMPDPWTGEADHSFPVGLRPSAPLFDETEVPTGPALRLGRLPPTFGEVTLPAMLPSPYPTYPGPSIPLSDTFPPPPIQPSSRESKGKSSRSKKRKAPSPTEDSNGVSPDLKRRKHARMENDASEAGPSTPRRRDPPAASNPLPLLPFPTASPWLPHHGPSPLGVPNPGSSGPRYSPYILPQFHGPRPGLPPRPSTSRSNRRPLSSPTLTPVASTSRLSPIPTPLPLLATAPERYSNAIPTLETIPSTASESSASSLWNETTLASAPPAETVPEAVVGLPSAPVPGIPLPTAGHISQWYAPPTVPPPTSAHPPTSSSSAPHPEVAPKESDDHPSEGTKPRKDKGKAKAKAVEEEAEADEKVVAEEEEGADAHEEGVQTPTWPDVSPEWPMAFVHNEEDGQTGPQDGVRKPPDDKAKAFTLPPKRALPCHAEQQSKADTQAELKRLYITGSKETKFVCKYQNPYTRTITERRFGALDSALRHLHARYRRDRHYIDQRWILREQSHLVNIYHYCPELVAKALSLACLHPACAKVPLSRSDAFARHNLLVHGVEMSPPPEKRTTRTKGSATKTKKAATAKTKKASSTKTQEPSATRTKKATSTVQEPVASSSKRKLEDIDWDDGDDGEYQDKPEKRQRKT</sequence>
<proteinExistence type="predicted"/>
<organism evidence="2 3">
    <name type="scientific">Sistotremastrum suecicum HHB10207 ss-3</name>
    <dbReference type="NCBI Taxonomy" id="1314776"/>
    <lineage>
        <taxon>Eukaryota</taxon>
        <taxon>Fungi</taxon>
        <taxon>Dikarya</taxon>
        <taxon>Basidiomycota</taxon>
        <taxon>Agaricomycotina</taxon>
        <taxon>Agaricomycetes</taxon>
        <taxon>Sistotremastrales</taxon>
        <taxon>Sistotremastraceae</taxon>
        <taxon>Sistotremastrum</taxon>
    </lineage>
</organism>
<feature type="compositionally biased region" description="Low complexity" evidence="1">
    <location>
        <begin position="348"/>
        <end position="357"/>
    </location>
</feature>
<dbReference type="Proteomes" id="UP000076798">
    <property type="component" value="Unassembled WGS sequence"/>
</dbReference>
<gene>
    <name evidence="2" type="ORF">SISSUDRAFT_1045947</name>
</gene>
<feature type="region of interest" description="Disordered" evidence="1">
    <location>
        <begin position="496"/>
        <end position="515"/>
    </location>
</feature>
<feature type="region of interest" description="Disordered" evidence="1">
    <location>
        <begin position="163"/>
        <end position="329"/>
    </location>
</feature>
<evidence type="ECO:0000256" key="1">
    <source>
        <dbReference type="SAM" id="MobiDB-lite"/>
    </source>
</evidence>
<feature type="compositionally biased region" description="Basic residues" evidence="1">
    <location>
        <begin position="670"/>
        <end position="683"/>
    </location>
</feature>
<feature type="compositionally biased region" description="Polar residues" evidence="1">
    <location>
        <begin position="25"/>
        <end position="47"/>
    </location>
</feature>
<feature type="region of interest" description="Disordered" evidence="1">
    <location>
        <begin position="399"/>
        <end position="488"/>
    </location>
</feature>
<feature type="compositionally biased region" description="Basic and acidic residues" evidence="1">
    <location>
        <begin position="425"/>
        <end position="440"/>
    </location>
</feature>
<feature type="region of interest" description="Disordered" evidence="1">
    <location>
        <begin position="343"/>
        <end position="367"/>
    </location>
</feature>
<feature type="compositionally biased region" description="Low complexity" evidence="1">
    <location>
        <begin position="296"/>
        <end position="329"/>
    </location>
</feature>
<feature type="region of interest" description="Disordered" evidence="1">
    <location>
        <begin position="651"/>
        <end position="738"/>
    </location>
</feature>